<dbReference type="SUPFAM" id="SSF82171">
    <property type="entry name" value="DPP6 N-terminal domain-like"/>
    <property type="match status" value="1"/>
</dbReference>
<keyword evidence="3" id="KW-0998">Cell outer membrane</keyword>
<protein>
    <submittedName>
        <fullName evidence="7">Flagellar motor protein MotB</fullName>
    </submittedName>
</protein>
<dbReference type="SUPFAM" id="SSF48452">
    <property type="entry name" value="TPR-like"/>
    <property type="match status" value="1"/>
</dbReference>
<dbReference type="SUPFAM" id="SSF103088">
    <property type="entry name" value="OmpA-like"/>
    <property type="match status" value="1"/>
</dbReference>
<keyword evidence="7" id="KW-0966">Cell projection</keyword>
<accession>A0A2W5F0B6</accession>
<dbReference type="Pfam" id="PF00691">
    <property type="entry name" value="OmpA"/>
    <property type="match status" value="1"/>
</dbReference>
<dbReference type="AlphaFoldDB" id="A0A2W5F0B6"/>
<comment type="subcellular location">
    <subcellularLocation>
        <location evidence="1">Cell outer membrane</location>
    </subcellularLocation>
</comment>
<evidence type="ECO:0000256" key="1">
    <source>
        <dbReference type="ARBA" id="ARBA00004442"/>
    </source>
</evidence>
<dbReference type="Gene3D" id="2.120.10.30">
    <property type="entry name" value="TolB, C-terminal domain"/>
    <property type="match status" value="1"/>
</dbReference>
<dbReference type="InterPro" id="IPR006664">
    <property type="entry name" value="OMP_bac"/>
</dbReference>
<evidence type="ECO:0000256" key="5">
    <source>
        <dbReference type="PROSITE-ProRule" id="PRU00473"/>
    </source>
</evidence>
<evidence type="ECO:0000313" key="8">
    <source>
        <dbReference type="Proteomes" id="UP000249645"/>
    </source>
</evidence>
<dbReference type="GO" id="GO:0009279">
    <property type="term" value="C:cell outer membrane"/>
    <property type="evidence" value="ECO:0007669"/>
    <property type="project" value="UniProtKB-SubCell"/>
</dbReference>
<dbReference type="InterPro" id="IPR019734">
    <property type="entry name" value="TPR_rpt"/>
</dbReference>
<dbReference type="InterPro" id="IPR036737">
    <property type="entry name" value="OmpA-like_sf"/>
</dbReference>
<keyword evidence="2 5" id="KW-0472">Membrane</keyword>
<dbReference type="InterPro" id="IPR006665">
    <property type="entry name" value="OmpA-like"/>
</dbReference>
<dbReference type="Pfam" id="PF07676">
    <property type="entry name" value="PD40"/>
    <property type="match status" value="4"/>
</dbReference>
<comment type="caution">
    <text evidence="7">The sequence shown here is derived from an EMBL/GenBank/DDBJ whole genome shotgun (WGS) entry which is preliminary data.</text>
</comment>
<dbReference type="PROSITE" id="PS50005">
    <property type="entry name" value="TPR"/>
    <property type="match status" value="1"/>
</dbReference>
<evidence type="ECO:0000259" key="6">
    <source>
        <dbReference type="PROSITE" id="PS51123"/>
    </source>
</evidence>
<dbReference type="Proteomes" id="UP000249645">
    <property type="component" value="Unassembled WGS sequence"/>
</dbReference>
<name>A0A2W5F0B6_9SPHI</name>
<dbReference type="InterPro" id="IPR050330">
    <property type="entry name" value="Bact_OuterMem_StrucFunc"/>
</dbReference>
<reference evidence="7 8" key="1">
    <citation type="submission" date="2017-11" db="EMBL/GenBank/DDBJ databases">
        <title>Infants hospitalized years apart are colonized by the same room-sourced microbial strains.</title>
        <authorList>
            <person name="Brooks B."/>
            <person name="Olm M.R."/>
            <person name="Firek B.A."/>
            <person name="Baker R."/>
            <person name="Thomas B.C."/>
            <person name="Morowitz M.J."/>
            <person name="Banfield J.F."/>
        </authorList>
    </citation>
    <scope>NUCLEOTIDE SEQUENCE [LARGE SCALE GENOMIC DNA]</scope>
    <source>
        <strain evidence="7">S2_009_000_R2_76</strain>
    </source>
</reference>
<dbReference type="InterPro" id="IPR011659">
    <property type="entry name" value="WD40"/>
</dbReference>
<evidence type="ECO:0000256" key="4">
    <source>
        <dbReference type="PROSITE-ProRule" id="PRU00339"/>
    </source>
</evidence>
<dbReference type="Gene3D" id="2.60.40.1120">
    <property type="entry name" value="Carboxypeptidase-like, regulatory domain"/>
    <property type="match status" value="1"/>
</dbReference>
<dbReference type="PROSITE" id="PS51123">
    <property type="entry name" value="OMPA_2"/>
    <property type="match status" value="1"/>
</dbReference>
<organism evidence="7 8">
    <name type="scientific">Pseudopedobacter saltans</name>
    <dbReference type="NCBI Taxonomy" id="151895"/>
    <lineage>
        <taxon>Bacteria</taxon>
        <taxon>Pseudomonadati</taxon>
        <taxon>Bacteroidota</taxon>
        <taxon>Sphingobacteriia</taxon>
        <taxon>Sphingobacteriales</taxon>
        <taxon>Sphingobacteriaceae</taxon>
        <taxon>Pseudopedobacter</taxon>
    </lineage>
</organism>
<dbReference type="CDD" id="cd07185">
    <property type="entry name" value="OmpA_C-like"/>
    <property type="match status" value="1"/>
</dbReference>
<dbReference type="PRINTS" id="PR01021">
    <property type="entry name" value="OMPADOMAIN"/>
</dbReference>
<feature type="repeat" description="TPR" evidence="4">
    <location>
        <begin position="61"/>
        <end position="94"/>
    </location>
</feature>
<dbReference type="InterPro" id="IPR011990">
    <property type="entry name" value="TPR-like_helical_dom_sf"/>
</dbReference>
<evidence type="ECO:0000256" key="2">
    <source>
        <dbReference type="ARBA" id="ARBA00023136"/>
    </source>
</evidence>
<feature type="domain" description="OmpA-like" evidence="6">
    <location>
        <begin position="519"/>
        <end position="635"/>
    </location>
</feature>
<dbReference type="PANTHER" id="PTHR30329">
    <property type="entry name" value="STATOR ELEMENT OF FLAGELLAR MOTOR COMPLEX"/>
    <property type="match status" value="1"/>
</dbReference>
<proteinExistence type="predicted"/>
<sequence>MRIKSFLFLFVVLVWSQICMGQKKTNAEKNYDNAIPLLEGGNYDEGLNLLLQSFKDAPNSMNTLTALANTYNEIKQYDSAVIFFEKANTLDAKAFLFFQLNYSVALAGVGRFEEALKYVNQYLAIPNLSSRGKTAAEYRKRNYEFAVDYANKHPNTNYTFAPVNMGDEVNSTFSEYYPSFTIDDSMFVFTRRGEGFREDFMQSFKLPDGNYTKAVPMPGVINEEPSKGAIDIAQDGQWIIFAGNFQGKGFGDFDLYISYKTVNGWSEPVNMGRNINTEYWESSPSLSPDKKSLYFSSNCPSGFGGNDLYVSHLTADGKWTKAINLGPKINTKGDELAPLIHADNESLYFTSSGLPGYGGSDLFMSKRMSDSGWSIPQNLGYPINTIDNEGSLFVAADGITAYYASDRSDSRGDLDLYRFSLRPDVRPLKTLFVSGKIVDGSKNENGLDADFQLVENGSQNVVTQSKSSKTGEYMVTLPAGKDYTFTVKKKGYMFQSELFELSKEKPQATVRKDIALKPIQLNASITLKNILFNTNSYELQPISLIELNTVLELLKENPTLRLQIDGHTDNKGSQAINLPLSTNRAKAVVDFLVKNGIAKDRLQSKGFGDSQPVATNDTEEGRALNRRTDIEVVGM</sequence>
<keyword evidence="7" id="KW-0282">Flagellum</keyword>
<dbReference type="EMBL" id="QFOI01000100">
    <property type="protein sequence ID" value="PZP49671.1"/>
    <property type="molecule type" value="Genomic_DNA"/>
</dbReference>
<keyword evidence="7" id="KW-0969">Cilium</keyword>
<dbReference type="Gene3D" id="1.25.40.10">
    <property type="entry name" value="Tetratricopeptide repeat domain"/>
    <property type="match status" value="1"/>
</dbReference>
<keyword evidence="4" id="KW-0802">TPR repeat</keyword>
<evidence type="ECO:0000313" key="7">
    <source>
        <dbReference type="EMBL" id="PZP49671.1"/>
    </source>
</evidence>
<dbReference type="Gene3D" id="3.30.1330.60">
    <property type="entry name" value="OmpA-like domain"/>
    <property type="match status" value="1"/>
</dbReference>
<gene>
    <name evidence="7" type="ORF">DI598_07260</name>
</gene>
<dbReference type="PANTHER" id="PTHR30329:SF21">
    <property type="entry name" value="LIPOPROTEIN YIAD-RELATED"/>
    <property type="match status" value="1"/>
</dbReference>
<dbReference type="InterPro" id="IPR011042">
    <property type="entry name" value="6-blade_b-propeller_TolB-like"/>
</dbReference>
<evidence type="ECO:0000256" key="3">
    <source>
        <dbReference type="ARBA" id="ARBA00023237"/>
    </source>
</evidence>